<dbReference type="InterPro" id="IPR003593">
    <property type="entry name" value="AAA+_ATPase"/>
</dbReference>
<dbReference type="PROSITE" id="PS00211">
    <property type="entry name" value="ABC_TRANSPORTER_1"/>
    <property type="match status" value="1"/>
</dbReference>
<dbReference type="GO" id="GO:0006829">
    <property type="term" value="P:zinc ion transport"/>
    <property type="evidence" value="ECO:0007669"/>
    <property type="project" value="UniProtKB-KW"/>
</dbReference>
<dbReference type="PANTHER" id="PTHR42734:SF9">
    <property type="entry name" value="ZINC IMPORT ATP-BINDING PROTEIN ZNUC"/>
    <property type="match status" value="1"/>
</dbReference>
<accession>A0A4D6YD07</accession>
<dbReference type="GO" id="GO:0016887">
    <property type="term" value="F:ATP hydrolysis activity"/>
    <property type="evidence" value="ECO:0007669"/>
    <property type="project" value="InterPro"/>
</dbReference>
<keyword evidence="6 12" id="KW-0067">ATP-binding</keyword>
<keyword evidence="9" id="KW-0406">Ion transport</keyword>
<sequence>MNLLIKLENVYVNLCNRNILTNISLSLYSNNIVTLIGPNGAGKSTLIQVILNLLSPSAGSIFRASNLKIGYVPQKFTFDNNFPISVNKFMNLSVRVNKTEILYTLNKLNIAHLKNMQMNTLSGGEMQKVFLARALLNHPQLLILDEPVQGMDINSQISFYKLINQLKKDLSYTILIVSHDLNFVMAQTDEVICLNKHICCSGTPKAITKNLKFIALFGSIPYNELALYSHYHNHTHNF</sequence>
<dbReference type="InterPro" id="IPR017871">
    <property type="entry name" value="ABC_transporter-like_CS"/>
</dbReference>
<reference evidence="12 13" key="1">
    <citation type="submission" date="2018-10" db="EMBL/GenBank/DDBJ databases">
        <title>Comparative functional genomics of the obligate endosymbiont Buchnera aphidicola.</title>
        <authorList>
            <person name="Chong R.A."/>
        </authorList>
    </citation>
    <scope>NUCLEOTIDE SEQUENCE [LARGE SCALE GENOMIC DNA]</scope>
    <source>
        <strain evidence="12 13">Ska</strain>
    </source>
</reference>
<dbReference type="InterPro" id="IPR027417">
    <property type="entry name" value="P-loop_NTPase"/>
</dbReference>
<evidence type="ECO:0000256" key="10">
    <source>
        <dbReference type="ARBA" id="ARBA00023136"/>
    </source>
</evidence>
<evidence type="ECO:0000256" key="4">
    <source>
        <dbReference type="ARBA" id="ARBA00022741"/>
    </source>
</evidence>
<keyword evidence="2" id="KW-0813">Transport</keyword>
<dbReference type="PROSITE" id="PS50893">
    <property type="entry name" value="ABC_TRANSPORTER_2"/>
    <property type="match status" value="1"/>
</dbReference>
<dbReference type="OrthoDB" id="9780942at2"/>
<keyword evidence="7" id="KW-0864">Zinc transport</keyword>
<evidence type="ECO:0000256" key="7">
    <source>
        <dbReference type="ARBA" id="ARBA00022906"/>
    </source>
</evidence>
<gene>
    <name evidence="12" type="primary">znuC</name>
    <name evidence="12" type="ORF">D9V78_01105</name>
</gene>
<dbReference type="SMART" id="SM00382">
    <property type="entry name" value="AAA"/>
    <property type="match status" value="1"/>
</dbReference>
<evidence type="ECO:0000259" key="11">
    <source>
        <dbReference type="PROSITE" id="PS50893"/>
    </source>
</evidence>
<dbReference type="Pfam" id="PF00005">
    <property type="entry name" value="ABC_tran"/>
    <property type="match status" value="1"/>
</dbReference>
<evidence type="ECO:0000256" key="9">
    <source>
        <dbReference type="ARBA" id="ARBA00023065"/>
    </source>
</evidence>
<keyword evidence="10" id="KW-0472">Membrane</keyword>
<evidence type="ECO:0000256" key="6">
    <source>
        <dbReference type="ARBA" id="ARBA00022840"/>
    </source>
</evidence>
<dbReference type="Gene3D" id="3.40.50.300">
    <property type="entry name" value="P-loop containing nucleotide triphosphate hydrolases"/>
    <property type="match status" value="1"/>
</dbReference>
<comment type="similarity">
    <text evidence="1">Belongs to the ABC transporter superfamily. Drug exporter-2 (TC 3.A.1.117) family.</text>
</comment>
<dbReference type="FunFam" id="3.40.50.300:FF:000392">
    <property type="entry name" value="Zinc import ATP-binding protein ZnuC"/>
    <property type="match status" value="1"/>
</dbReference>
<dbReference type="SUPFAM" id="SSF52540">
    <property type="entry name" value="P-loop containing nucleoside triphosphate hydrolases"/>
    <property type="match status" value="1"/>
</dbReference>
<evidence type="ECO:0000256" key="8">
    <source>
        <dbReference type="ARBA" id="ARBA00022967"/>
    </source>
</evidence>
<evidence type="ECO:0000256" key="5">
    <source>
        <dbReference type="ARBA" id="ARBA00022833"/>
    </source>
</evidence>
<protein>
    <submittedName>
        <fullName evidence="12">Zinc ABC transporter ATP-binding protein ZnuC</fullName>
    </submittedName>
</protein>
<dbReference type="RefSeq" id="WP_158350595.1">
    <property type="nucleotide sequence ID" value="NZ_CP032999.1"/>
</dbReference>
<dbReference type="InterPro" id="IPR050153">
    <property type="entry name" value="Metal_Ion_Import_ABC"/>
</dbReference>
<evidence type="ECO:0000313" key="12">
    <source>
        <dbReference type="EMBL" id="QCI26013.1"/>
    </source>
</evidence>
<dbReference type="EMBL" id="CP032999">
    <property type="protein sequence ID" value="QCI26013.1"/>
    <property type="molecule type" value="Genomic_DNA"/>
</dbReference>
<evidence type="ECO:0000313" key="13">
    <source>
        <dbReference type="Proteomes" id="UP000298685"/>
    </source>
</evidence>
<dbReference type="InterPro" id="IPR003439">
    <property type="entry name" value="ABC_transporter-like_ATP-bd"/>
</dbReference>
<proteinExistence type="inferred from homology"/>
<feature type="domain" description="ABC transporter" evidence="11">
    <location>
        <begin position="5"/>
        <end position="220"/>
    </location>
</feature>
<dbReference type="PANTHER" id="PTHR42734">
    <property type="entry name" value="METAL TRANSPORT SYSTEM ATP-BINDING PROTEIN TM_0124-RELATED"/>
    <property type="match status" value="1"/>
</dbReference>
<keyword evidence="8" id="KW-1278">Translocase</keyword>
<keyword evidence="5" id="KW-0862">Zinc</keyword>
<dbReference type="Proteomes" id="UP000298685">
    <property type="component" value="Chromosome"/>
</dbReference>
<evidence type="ECO:0000256" key="3">
    <source>
        <dbReference type="ARBA" id="ARBA00022475"/>
    </source>
</evidence>
<organism evidence="12 13">
    <name type="scientific">Buchnera aphidicola</name>
    <name type="common">Sarucallis kahawaluokalani</name>
    <dbReference type="NCBI Taxonomy" id="1241878"/>
    <lineage>
        <taxon>Bacteria</taxon>
        <taxon>Pseudomonadati</taxon>
        <taxon>Pseudomonadota</taxon>
        <taxon>Gammaproteobacteria</taxon>
        <taxon>Enterobacterales</taxon>
        <taxon>Erwiniaceae</taxon>
        <taxon>Buchnera</taxon>
    </lineage>
</organism>
<name>A0A4D6YD07_9GAMM</name>
<keyword evidence="4" id="KW-0547">Nucleotide-binding</keyword>
<dbReference type="NCBIfam" id="NF007090">
    <property type="entry name" value="PRK09544.1"/>
    <property type="match status" value="1"/>
</dbReference>
<keyword evidence="3" id="KW-1003">Cell membrane</keyword>
<evidence type="ECO:0000256" key="1">
    <source>
        <dbReference type="ARBA" id="ARBA00006526"/>
    </source>
</evidence>
<dbReference type="GO" id="GO:0005524">
    <property type="term" value="F:ATP binding"/>
    <property type="evidence" value="ECO:0007669"/>
    <property type="project" value="UniProtKB-KW"/>
</dbReference>
<dbReference type="GO" id="GO:0010043">
    <property type="term" value="P:response to zinc ion"/>
    <property type="evidence" value="ECO:0007669"/>
    <property type="project" value="TreeGrafter"/>
</dbReference>
<dbReference type="AlphaFoldDB" id="A0A4D6YD07"/>
<evidence type="ECO:0000256" key="2">
    <source>
        <dbReference type="ARBA" id="ARBA00022448"/>
    </source>
</evidence>